<feature type="transmembrane region" description="Helical" evidence="6">
    <location>
        <begin position="104"/>
        <end position="123"/>
    </location>
</feature>
<evidence type="ECO:0000256" key="6">
    <source>
        <dbReference type="SAM" id="Phobius"/>
    </source>
</evidence>
<comment type="caution">
    <text evidence="8">The sequence shown here is derived from an EMBL/GenBank/DDBJ whole genome shotgun (WGS) entry which is preliminary data.</text>
</comment>
<proteinExistence type="inferred from homology"/>
<evidence type="ECO:0000313" key="8">
    <source>
        <dbReference type="EMBL" id="KPN63573.1"/>
    </source>
</evidence>
<feature type="transmembrane region" description="Helical" evidence="6">
    <location>
        <begin position="77"/>
        <end position="98"/>
    </location>
</feature>
<evidence type="ECO:0000256" key="1">
    <source>
        <dbReference type="ARBA" id="ARBA00004141"/>
    </source>
</evidence>
<keyword evidence="9" id="KW-1185">Reference proteome</keyword>
<evidence type="ECO:0000313" key="9">
    <source>
        <dbReference type="Proteomes" id="UP000050471"/>
    </source>
</evidence>
<gene>
    <name evidence="8" type="ORF">AKJ29_13130</name>
</gene>
<reference evidence="8 9" key="1">
    <citation type="submission" date="2015-09" db="EMBL/GenBank/DDBJ databases">
        <title>Draft genome sequence of Aliiroseovarius crassostreae CV919-312TSm, the causative agent of Roseovarius Oyster Disease (formerly Juvenile Oyster Disease).</title>
        <authorList>
            <person name="Kessner L."/>
            <person name="Spinard E."/>
            <person name="Nelson D."/>
        </authorList>
    </citation>
    <scope>NUCLEOTIDE SEQUENCE [LARGE SCALE GENOMIC DNA]</scope>
    <source>
        <strain evidence="8 9">CV919-312</strain>
    </source>
</reference>
<dbReference type="Proteomes" id="UP000050471">
    <property type="component" value="Unassembled WGS sequence"/>
</dbReference>
<comment type="similarity">
    <text evidence="2">Belongs to the EamA transporter family.</text>
</comment>
<keyword evidence="3 6" id="KW-0812">Transmembrane</keyword>
<dbReference type="EMBL" id="LKBA01000006">
    <property type="protein sequence ID" value="KPN63573.1"/>
    <property type="molecule type" value="Genomic_DNA"/>
</dbReference>
<name>A0A0P7IXW9_9RHOB</name>
<feature type="transmembrane region" description="Helical" evidence="6">
    <location>
        <begin position="278"/>
        <end position="296"/>
    </location>
</feature>
<dbReference type="SUPFAM" id="SSF103481">
    <property type="entry name" value="Multidrug resistance efflux transporter EmrE"/>
    <property type="match status" value="2"/>
</dbReference>
<evidence type="ECO:0000256" key="2">
    <source>
        <dbReference type="ARBA" id="ARBA00007362"/>
    </source>
</evidence>
<keyword evidence="4 6" id="KW-1133">Transmembrane helix</keyword>
<dbReference type="AlphaFoldDB" id="A0A0P7IXW9"/>
<evidence type="ECO:0000259" key="7">
    <source>
        <dbReference type="Pfam" id="PF00892"/>
    </source>
</evidence>
<evidence type="ECO:0000256" key="3">
    <source>
        <dbReference type="ARBA" id="ARBA00022692"/>
    </source>
</evidence>
<evidence type="ECO:0000256" key="5">
    <source>
        <dbReference type="ARBA" id="ARBA00023136"/>
    </source>
</evidence>
<dbReference type="STRING" id="154981.AKJ29_13130"/>
<organism evidence="8 9">
    <name type="scientific">Aliiroseovarius crassostreae</name>
    <dbReference type="NCBI Taxonomy" id="154981"/>
    <lineage>
        <taxon>Bacteria</taxon>
        <taxon>Pseudomonadati</taxon>
        <taxon>Pseudomonadota</taxon>
        <taxon>Alphaproteobacteria</taxon>
        <taxon>Rhodobacterales</taxon>
        <taxon>Paracoccaceae</taxon>
        <taxon>Aliiroseovarius</taxon>
    </lineage>
</organism>
<dbReference type="OrthoDB" id="8688375at2"/>
<feature type="transmembrane region" description="Helical" evidence="6">
    <location>
        <begin position="36"/>
        <end position="57"/>
    </location>
</feature>
<protein>
    <recommendedName>
        <fullName evidence="7">EamA domain-containing protein</fullName>
    </recommendedName>
</protein>
<evidence type="ECO:0000256" key="4">
    <source>
        <dbReference type="ARBA" id="ARBA00022989"/>
    </source>
</evidence>
<dbReference type="GO" id="GO:0016020">
    <property type="term" value="C:membrane"/>
    <property type="evidence" value="ECO:0007669"/>
    <property type="project" value="UniProtKB-SubCell"/>
</dbReference>
<feature type="transmembrane region" description="Helical" evidence="6">
    <location>
        <begin position="159"/>
        <end position="181"/>
    </location>
</feature>
<dbReference type="PANTHER" id="PTHR32322:SF2">
    <property type="entry name" value="EAMA DOMAIN-CONTAINING PROTEIN"/>
    <property type="match status" value="1"/>
</dbReference>
<feature type="transmembrane region" description="Helical" evidence="6">
    <location>
        <begin position="135"/>
        <end position="153"/>
    </location>
</feature>
<accession>A0A0P7IXW9</accession>
<sequence>MSEMPFRLIGVLVLLGAGWGLVGVLSKPIVQAGHGIYGIILWQMVVGAVILSLLTVLRGRRVPMFDRSFGPSARRHLPLYVFVALCGTILPNAASYLALDHLPAGIMAIIIAAVPMFAFPIALALKSESFDLKRLFGLLVGLVGVAILAGPQASLPEGATFWIAIALIAPALYGVEGNVVAKYGTDGLDPVQVLAGASIIGIPFAAAMCLVTGGWVSPFSGWDHTKTLIVTNSIIHAFVYSGYVWLVGRAGPSFAAQVSYLVTGFGVLWAMLLLDERYGPAVWGALAVMFLGLFLVQPRAERPSHSAGETTGI</sequence>
<keyword evidence="5 6" id="KW-0472">Membrane</keyword>
<dbReference type="InterPro" id="IPR000620">
    <property type="entry name" value="EamA_dom"/>
</dbReference>
<feature type="transmembrane region" description="Helical" evidence="6">
    <location>
        <begin position="193"/>
        <end position="216"/>
    </location>
</feature>
<feature type="domain" description="EamA" evidence="7">
    <location>
        <begin position="161"/>
        <end position="296"/>
    </location>
</feature>
<dbReference type="InterPro" id="IPR037185">
    <property type="entry name" value="EmrE-like"/>
</dbReference>
<dbReference type="PANTHER" id="PTHR32322">
    <property type="entry name" value="INNER MEMBRANE TRANSPORTER"/>
    <property type="match status" value="1"/>
</dbReference>
<feature type="transmembrane region" description="Helical" evidence="6">
    <location>
        <begin position="254"/>
        <end position="272"/>
    </location>
</feature>
<dbReference type="Pfam" id="PF00892">
    <property type="entry name" value="EamA"/>
    <property type="match status" value="2"/>
</dbReference>
<dbReference type="InterPro" id="IPR050638">
    <property type="entry name" value="AA-Vitamin_Transporters"/>
</dbReference>
<feature type="domain" description="EamA" evidence="7">
    <location>
        <begin position="11"/>
        <end position="148"/>
    </location>
</feature>
<comment type="subcellular location">
    <subcellularLocation>
        <location evidence="1">Membrane</location>
        <topology evidence="1">Multi-pass membrane protein</topology>
    </subcellularLocation>
</comment>
<feature type="transmembrane region" description="Helical" evidence="6">
    <location>
        <begin position="228"/>
        <end position="247"/>
    </location>
</feature>